<dbReference type="RefSeq" id="WP_271714415.1">
    <property type="nucleotide sequence ID" value="NZ_AP024169.1"/>
</dbReference>
<dbReference type="InterPro" id="IPR011576">
    <property type="entry name" value="Pyridox_Oxase_N"/>
</dbReference>
<dbReference type="InterPro" id="IPR012349">
    <property type="entry name" value="Split_barrel_FMN-bd"/>
</dbReference>
<gene>
    <name evidence="2" type="ORF">bsdtb5_04150</name>
</gene>
<protein>
    <submittedName>
        <fullName evidence="2">NimC/NimA family protein</fullName>
    </submittedName>
</protein>
<keyword evidence="3" id="KW-1185">Reference proteome</keyword>
<dbReference type="SUPFAM" id="SSF50475">
    <property type="entry name" value="FMN-binding split barrel"/>
    <property type="match status" value="1"/>
</dbReference>
<evidence type="ECO:0000313" key="3">
    <source>
        <dbReference type="Proteomes" id="UP000595897"/>
    </source>
</evidence>
<name>A0A7R7EI30_9FIRM</name>
<evidence type="ECO:0000313" key="2">
    <source>
        <dbReference type="EMBL" id="BCN29120.1"/>
    </source>
</evidence>
<evidence type="ECO:0000259" key="1">
    <source>
        <dbReference type="Pfam" id="PF01243"/>
    </source>
</evidence>
<organism evidence="2 3">
    <name type="scientific">Anaeromicropila herbilytica</name>
    <dbReference type="NCBI Taxonomy" id="2785025"/>
    <lineage>
        <taxon>Bacteria</taxon>
        <taxon>Bacillati</taxon>
        <taxon>Bacillota</taxon>
        <taxon>Clostridia</taxon>
        <taxon>Lachnospirales</taxon>
        <taxon>Lachnospiraceae</taxon>
        <taxon>Anaeromicropila</taxon>
    </lineage>
</organism>
<accession>A0A7R7EI30</accession>
<dbReference type="Proteomes" id="UP000595897">
    <property type="component" value="Chromosome"/>
</dbReference>
<sequence length="131" mass="15012">MQKTIEFLRKANTFYLATVEKDQPRVRPFGAVAEYDGKFYICTNNTKDCFKQMQENTKVEISAMTGGSWIRLTGEVKADERVEAKQAMIDANPSLKNMYKADDDIFEVLYFTKGTSTFYSFTNEPETEVIA</sequence>
<proteinExistence type="predicted"/>
<dbReference type="EMBL" id="AP024169">
    <property type="protein sequence ID" value="BCN29120.1"/>
    <property type="molecule type" value="Genomic_DNA"/>
</dbReference>
<dbReference type="Gene3D" id="2.30.110.10">
    <property type="entry name" value="Electron Transport, Fmn-binding Protein, Chain A"/>
    <property type="match status" value="1"/>
</dbReference>
<feature type="domain" description="Pyridoxamine 5'-phosphate oxidase N-terminal" evidence="1">
    <location>
        <begin position="6"/>
        <end position="88"/>
    </location>
</feature>
<dbReference type="AlphaFoldDB" id="A0A7R7EI30"/>
<dbReference type="KEGG" id="ahb:bsdtb5_04150"/>
<reference evidence="2 3" key="1">
    <citation type="submission" date="2020-11" db="EMBL/GenBank/DDBJ databases">
        <title>Draft genome sequencing of a Lachnospiraceae strain isolated from anoxic soil subjected to BSD treatment.</title>
        <authorList>
            <person name="Uek A."/>
            <person name="Tonouchi A."/>
        </authorList>
    </citation>
    <scope>NUCLEOTIDE SEQUENCE [LARGE SCALE GENOMIC DNA]</scope>
    <source>
        <strain evidence="2 3">TB5</strain>
    </source>
</reference>
<dbReference type="Pfam" id="PF01243">
    <property type="entry name" value="PNPOx_N"/>
    <property type="match status" value="1"/>
</dbReference>